<reference evidence="3" key="1">
    <citation type="journal article" date="2019" name="Int. J. Syst. Evol. Microbiol.">
        <title>The Global Catalogue of Microorganisms (GCM) 10K type strain sequencing project: providing services to taxonomists for standard genome sequencing and annotation.</title>
        <authorList>
            <consortium name="The Broad Institute Genomics Platform"/>
            <consortium name="The Broad Institute Genome Sequencing Center for Infectious Disease"/>
            <person name="Wu L."/>
            <person name="Ma J."/>
        </authorList>
    </citation>
    <scope>NUCLEOTIDE SEQUENCE [LARGE SCALE GENOMIC DNA]</scope>
    <source>
        <strain evidence="3">NBRC 113072</strain>
    </source>
</reference>
<evidence type="ECO:0000259" key="1">
    <source>
        <dbReference type="PROSITE" id="PS51278"/>
    </source>
</evidence>
<feature type="domain" description="Glutamine amidotransferase type-2" evidence="1">
    <location>
        <begin position="2"/>
        <end position="257"/>
    </location>
</feature>
<dbReference type="Gene3D" id="3.60.20.10">
    <property type="entry name" value="Glutamine Phosphoribosylpyrophosphate, subunit 1, domain 1"/>
    <property type="match status" value="1"/>
</dbReference>
<proteinExistence type="predicted"/>
<dbReference type="EMBL" id="BSUO01000001">
    <property type="protein sequence ID" value="GMA39025.1"/>
    <property type="molecule type" value="Genomic_DNA"/>
</dbReference>
<dbReference type="PANTHER" id="PTHR42824">
    <property type="entry name" value="GLUTAMINE AMIDOTRANSFERASE"/>
    <property type="match status" value="1"/>
</dbReference>
<dbReference type="PROSITE" id="PS51278">
    <property type="entry name" value="GATASE_TYPE_2"/>
    <property type="match status" value="1"/>
</dbReference>
<name>A0ABQ6IM62_9MICO</name>
<keyword evidence="3" id="KW-1185">Reference proteome</keyword>
<keyword evidence="2" id="KW-0315">Glutamine amidotransferase</keyword>
<dbReference type="SUPFAM" id="SSF56235">
    <property type="entry name" value="N-terminal nucleophile aminohydrolases (Ntn hydrolases)"/>
    <property type="match status" value="1"/>
</dbReference>
<gene>
    <name evidence="2" type="ORF">GCM10025883_10700</name>
</gene>
<dbReference type="InterPro" id="IPR029055">
    <property type="entry name" value="Ntn_hydrolases_N"/>
</dbReference>
<dbReference type="RefSeq" id="WP_284303023.1">
    <property type="nucleotide sequence ID" value="NZ_BSUO01000001.1"/>
</dbReference>
<comment type="caution">
    <text evidence="2">The sequence shown here is derived from an EMBL/GenBank/DDBJ whole genome shotgun (WGS) entry which is preliminary data.</text>
</comment>
<dbReference type="Pfam" id="PF13522">
    <property type="entry name" value="GATase_6"/>
    <property type="match status" value="1"/>
</dbReference>
<organism evidence="2 3">
    <name type="scientific">Mobilicoccus caccae</name>
    <dbReference type="NCBI Taxonomy" id="1859295"/>
    <lineage>
        <taxon>Bacteria</taxon>
        <taxon>Bacillati</taxon>
        <taxon>Actinomycetota</taxon>
        <taxon>Actinomycetes</taxon>
        <taxon>Micrococcales</taxon>
        <taxon>Dermatophilaceae</taxon>
        <taxon>Mobilicoccus</taxon>
    </lineage>
</organism>
<evidence type="ECO:0000313" key="3">
    <source>
        <dbReference type="Proteomes" id="UP001157126"/>
    </source>
</evidence>
<sequence length="279" mass="29887">MCRLLAFAGPTPGTFAQAVGAAETADFQRLARLHGDGWGVMWNRDDPELPSLARYRAHFDGQDDAALTRALTACVGRAGVAHLRMATAGLPVEVGNTHPFIDGTFGMAHNGTIVSREVLRSWLSDDSRRGLTGTTDSELYFALVRERVRDGETLSDAVAGVVGAVGSIEPQCSLNAVFLSPFEMVVVRSSTHAPIPVTHFVERGFALTELPLHHLDEYYRMSMLRRSDGAVVFASSGLDTTGWDELPADSLTHVDLATMAVTTRSLLLGAPVLPLSAAA</sequence>
<dbReference type="InterPro" id="IPR017932">
    <property type="entry name" value="GATase_2_dom"/>
</dbReference>
<dbReference type="Proteomes" id="UP001157126">
    <property type="component" value="Unassembled WGS sequence"/>
</dbReference>
<accession>A0ABQ6IM62</accession>
<protein>
    <submittedName>
        <fullName evidence="2">Class II glutamine amidotransferase</fullName>
    </submittedName>
</protein>
<evidence type="ECO:0000313" key="2">
    <source>
        <dbReference type="EMBL" id="GMA39025.1"/>
    </source>
</evidence>
<dbReference type="PANTHER" id="PTHR42824:SF1">
    <property type="entry name" value="GLUTAMINE AMIDOTRANSFERASE YAFJ-RELATED"/>
    <property type="match status" value="1"/>
</dbReference>